<dbReference type="InterPro" id="IPR036641">
    <property type="entry name" value="HPT_dom_sf"/>
</dbReference>
<dbReference type="FunFam" id="1.10.287.130:FF:000002">
    <property type="entry name" value="Two-component osmosensing histidine kinase"/>
    <property type="match status" value="1"/>
</dbReference>
<dbReference type="InterPro" id="IPR005467">
    <property type="entry name" value="His_kinase_dom"/>
</dbReference>
<dbReference type="AlphaFoldDB" id="A0A199NW20"/>
<comment type="subcellular location">
    <subcellularLocation>
        <location evidence="2">Cell inner membrane</location>
        <topology evidence="2">Multi-pass membrane protein</topology>
    </subcellularLocation>
</comment>
<keyword evidence="7" id="KW-0812">Transmembrane</keyword>
<comment type="catalytic activity">
    <reaction evidence="1">
        <text>ATP + protein L-histidine = ADP + protein N-phospho-L-histidine.</text>
        <dbReference type="EC" id="2.7.13.3"/>
    </reaction>
</comment>
<dbReference type="Proteomes" id="UP000093858">
    <property type="component" value="Unassembled WGS sequence"/>
</dbReference>
<keyword evidence="9 25" id="KW-0418">Kinase</keyword>
<dbReference type="SUPFAM" id="SSF47384">
    <property type="entry name" value="Homodimeric domain of signal transducing histidine kinase"/>
    <property type="match status" value="1"/>
</dbReference>
<keyword evidence="21" id="KW-0732">Signal</keyword>
<dbReference type="InterPro" id="IPR011006">
    <property type="entry name" value="CheY-like_superfamily"/>
</dbReference>
<keyword evidence="6" id="KW-0808">Transferase</keyword>
<evidence type="ECO:0000313" key="25">
    <source>
        <dbReference type="EMBL" id="OAX53137.1"/>
    </source>
</evidence>
<dbReference type="SMART" id="SM00388">
    <property type="entry name" value="HisKA"/>
    <property type="match status" value="1"/>
</dbReference>
<gene>
    <name evidence="25" type="ORF">A6R73_07835</name>
</gene>
<evidence type="ECO:0000256" key="13">
    <source>
        <dbReference type="ARBA" id="ARBA00023026"/>
    </source>
</evidence>
<dbReference type="GO" id="GO:0005886">
    <property type="term" value="C:plasma membrane"/>
    <property type="evidence" value="ECO:0007669"/>
    <property type="project" value="UniProtKB-SubCell"/>
</dbReference>
<sequence length="822" mass="87439">MPTRRRRPLPWLAAASAASAAAGALLAVPALVPPAPWQLLAPACIGAAAVLALLAGWRARQQAGALDAALARAALAESERDALQRDVHLRERLERELVQAKQAAEAATMAKGEFLATMSHEIRTPLNGIIPMLELIARGQLGTEQREMLRAANDSSLQLLRIVDDILDYSKLEANRLELEITSFNLRELLDGVLQLMQRSAEAKGLRVTLQLDPAVRLPVRGDPVRLRQVLSNLIGNAIKFTARGSVELRVRRLGETPAQHLLRLEVRDTGIGISAEQQERLFRSFTQADASTTRLYGGTGLGLAICKRIVDLMGGRIGVESVSDQGATFWFEIPLLKVIGDLPQLQGGLPRLRALLVGTDLRLYQRLKGLLPHWGVQLSRVDSTQEALERLRAGGPGRPPYDLVIGDLDGLRQSARALQRAVARLPASHGVHLTWLYGDVEIPDEIRAHGALLSRQAADLDLRGMLALAPAAAAPSVAGLLPPDSIAELDPADGAETAPTAGPTLAPDPDAPAGPASPAADYRLLLVEDNPVNLLVAQKLLNVLGYRSDSAADGAAALAQLDAQPYDLVLMDCQMPVLDGYAATRQWRQSEAAMGRPRLPIVAMTANAMAGDRQRCLEAGMDDYLSKPVNRALLTACLQRWLPHRAAHPAPVAVTLATDVETETTASATAAAPTPSSSAAPVPAVGAAEPAPMLPPTPLPVLDIAVLDDLRELAGNATTAQIVELFLGDAPQLIQRMEQASAIPQLDPLRDAAHTLKSSAANVGALALAAAAARIEDGVRAHRLERPAVAVALVIAEFARARLALKGYRNTLRDAAESAAP</sequence>
<evidence type="ECO:0000256" key="6">
    <source>
        <dbReference type="ARBA" id="ARBA00022679"/>
    </source>
</evidence>
<keyword evidence="14" id="KW-0472">Membrane</keyword>
<dbReference type="SMART" id="SM00448">
    <property type="entry name" value="REC"/>
    <property type="match status" value="1"/>
</dbReference>
<dbReference type="InterPro" id="IPR003594">
    <property type="entry name" value="HATPase_dom"/>
</dbReference>
<evidence type="ECO:0000256" key="16">
    <source>
        <dbReference type="ARBA" id="ARBA00068150"/>
    </source>
</evidence>
<feature type="domain" description="Response regulatory" evidence="23">
    <location>
        <begin position="524"/>
        <end position="643"/>
    </location>
</feature>
<dbReference type="PANTHER" id="PTHR45339">
    <property type="entry name" value="HYBRID SIGNAL TRANSDUCTION HISTIDINE KINASE J"/>
    <property type="match status" value="1"/>
</dbReference>
<evidence type="ECO:0000256" key="3">
    <source>
        <dbReference type="ARBA" id="ARBA00012438"/>
    </source>
</evidence>
<feature type="compositionally biased region" description="Low complexity" evidence="20">
    <location>
        <begin position="493"/>
        <end position="517"/>
    </location>
</feature>
<feature type="signal peptide" evidence="21">
    <location>
        <begin position="1"/>
        <end position="20"/>
    </location>
</feature>
<dbReference type="EMBL" id="LWSU01000292">
    <property type="protein sequence ID" value="OAX53137.1"/>
    <property type="molecule type" value="Genomic_DNA"/>
</dbReference>
<evidence type="ECO:0000259" key="22">
    <source>
        <dbReference type="PROSITE" id="PS50109"/>
    </source>
</evidence>
<organism evidence="25 26">
    <name type="scientific">Xanthomonas graminis pv. poae</name>
    <dbReference type="NCBI Taxonomy" id="227946"/>
    <lineage>
        <taxon>Bacteria</taxon>
        <taxon>Pseudomonadati</taxon>
        <taxon>Pseudomonadota</taxon>
        <taxon>Gammaproteobacteria</taxon>
        <taxon>Lysobacterales</taxon>
        <taxon>Lysobacteraceae</taxon>
        <taxon>Xanthomonas</taxon>
        <taxon>Xanthomonas translucens group</taxon>
        <taxon>Xanthomonas graminis</taxon>
    </lineage>
</organism>
<dbReference type="CDD" id="cd17546">
    <property type="entry name" value="REC_hyHK_CKI1_RcsC-like"/>
    <property type="match status" value="1"/>
</dbReference>
<feature type="region of interest" description="Disordered" evidence="20">
    <location>
        <begin position="485"/>
        <end position="517"/>
    </location>
</feature>
<dbReference type="Gene3D" id="1.10.287.130">
    <property type="match status" value="1"/>
</dbReference>
<comment type="subunit">
    <text evidence="15">At low DSF concentrations, interacts with RpfF.</text>
</comment>
<dbReference type="InterPro" id="IPR036890">
    <property type="entry name" value="HATPase_C_sf"/>
</dbReference>
<comment type="caution">
    <text evidence="25">The sequence shown here is derived from an EMBL/GenBank/DDBJ whole genome shotgun (WGS) entry which is preliminary data.</text>
</comment>
<evidence type="ECO:0000256" key="11">
    <source>
        <dbReference type="ARBA" id="ARBA00022989"/>
    </source>
</evidence>
<evidence type="ECO:0000256" key="5">
    <source>
        <dbReference type="ARBA" id="ARBA00022553"/>
    </source>
</evidence>
<dbReference type="InterPro" id="IPR006311">
    <property type="entry name" value="TAT_signal"/>
</dbReference>
<dbReference type="Gene3D" id="3.30.565.10">
    <property type="entry name" value="Histidine kinase-like ATPase, C-terminal domain"/>
    <property type="match status" value="1"/>
</dbReference>
<keyword evidence="8" id="KW-0547">Nucleotide-binding</keyword>
<feature type="domain" description="HPt" evidence="24">
    <location>
        <begin position="716"/>
        <end position="809"/>
    </location>
</feature>
<evidence type="ECO:0000256" key="7">
    <source>
        <dbReference type="ARBA" id="ARBA00022692"/>
    </source>
</evidence>
<dbReference type="SUPFAM" id="SSF55874">
    <property type="entry name" value="ATPase domain of HSP90 chaperone/DNA topoisomerase II/histidine kinase"/>
    <property type="match status" value="1"/>
</dbReference>
<dbReference type="SMART" id="SM00073">
    <property type="entry name" value="HPT"/>
    <property type="match status" value="1"/>
</dbReference>
<proteinExistence type="predicted"/>
<keyword evidence="12" id="KW-0902">Two-component regulatory system</keyword>
<accession>A0A199NW20</accession>
<dbReference type="InterPro" id="IPR004358">
    <property type="entry name" value="Sig_transdc_His_kin-like_C"/>
</dbReference>
<dbReference type="PRINTS" id="PR00344">
    <property type="entry name" value="BCTRLSENSOR"/>
</dbReference>
<evidence type="ECO:0000256" key="10">
    <source>
        <dbReference type="ARBA" id="ARBA00022840"/>
    </source>
</evidence>
<dbReference type="PROSITE" id="PS50109">
    <property type="entry name" value="HIS_KIN"/>
    <property type="match status" value="1"/>
</dbReference>
<dbReference type="EC" id="2.7.13.3" evidence="3"/>
<evidence type="ECO:0000256" key="2">
    <source>
        <dbReference type="ARBA" id="ARBA00004429"/>
    </source>
</evidence>
<dbReference type="PROSITE" id="PS51318">
    <property type="entry name" value="TAT"/>
    <property type="match status" value="1"/>
</dbReference>
<dbReference type="Pfam" id="PF02518">
    <property type="entry name" value="HATPase_c"/>
    <property type="match status" value="1"/>
</dbReference>
<evidence type="ECO:0000256" key="1">
    <source>
        <dbReference type="ARBA" id="ARBA00000085"/>
    </source>
</evidence>
<dbReference type="GO" id="GO:0005524">
    <property type="term" value="F:ATP binding"/>
    <property type="evidence" value="ECO:0007669"/>
    <property type="project" value="UniProtKB-KW"/>
</dbReference>
<feature type="domain" description="Histidine kinase" evidence="22">
    <location>
        <begin position="117"/>
        <end position="338"/>
    </location>
</feature>
<feature type="region of interest" description="Disordered" evidence="20">
    <location>
        <begin position="666"/>
        <end position="685"/>
    </location>
</feature>
<keyword evidence="11" id="KW-1133">Transmembrane helix</keyword>
<dbReference type="PROSITE" id="PS50110">
    <property type="entry name" value="RESPONSE_REGULATORY"/>
    <property type="match status" value="1"/>
</dbReference>
<evidence type="ECO:0000256" key="19">
    <source>
        <dbReference type="SAM" id="Coils"/>
    </source>
</evidence>
<dbReference type="CDD" id="cd16922">
    <property type="entry name" value="HATPase_EvgS-ArcB-TorS-like"/>
    <property type="match status" value="1"/>
</dbReference>
<feature type="chain" id="PRO_5008282144" description="Sensory/regulatory protein RpfC" evidence="21">
    <location>
        <begin position="21"/>
        <end position="822"/>
    </location>
</feature>
<dbReference type="Pfam" id="PF00072">
    <property type="entry name" value="Response_reg"/>
    <property type="match status" value="1"/>
</dbReference>
<dbReference type="InterPro" id="IPR003661">
    <property type="entry name" value="HisK_dim/P_dom"/>
</dbReference>
<keyword evidence="19" id="KW-0175">Coiled coil</keyword>
<feature type="modified residue" description="4-aspartylphosphate" evidence="18">
    <location>
        <position position="573"/>
    </location>
</feature>
<evidence type="ECO:0000256" key="18">
    <source>
        <dbReference type="PROSITE-ProRule" id="PRU00169"/>
    </source>
</evidence>
<evidence type="ECO:0000259" key="23">
    <source>
        <dbReference type="PROSITE" id="PS50110"/>
    </source>
</evidence>
<protein>
    <recommendedName>
        <fullName evidence="16">Sensory/regulatory protein RpfC</fullName>
        <ecNumber evidence="3">2.7.13.3</ecNumber>
    </recommendedName>
</protein>
<dbReference type="InterPro" id="IPR008207">
    <property type="entry name" value="Sig_transdc_His_kin_Hpt_dom"/>
</dbReference>
<dbReference type="InterPro" id="IPR036097">
    <property type="entry name" value="HisK_dim/P_sf"/>
</dbReference>
<feature type="coiled-coil region" evidence="19">
    <location>
        <begin position="66"/>
        <end position="110"/>
    </location>
</feature>
<evidence type="ECO:0000256" key="20">
    <source>
        <dbReference type="SAM" id="MobiDB-lite"/>
    </source>
</evidence>
<evidence type="ECO:0000256" key="12">
    <source>
        <dbReference type="ARBA" id="ARBA00023012"/>
    </source>
</evidence>
<dbReference type="Pfam" id="PF00512">
    <property type="entry name" value="HisKA"/>
    <property type="match status" value="1"/>
</dbReference>
<keyword evidence="13" id="KW-0843">Virulence</keyword>
<keyword evidence="4" id="KW-1003">Cell membrane</keyword>
<dbReference type="PANTHER" id="PTHR45339:SF1">
    <property type="entry name" value="HYBRID SIGNAL TRANSDUCTION HISTIDINE KINASE J"/>
    <property type="match status" value="1"/>
</dbReference>
<keyword evidence="5 18" id="KW-0597">Phosphoprotein</keyword>
<dbReference type="PROSITE" id="PS50894">
    <property type="entry name" value="HPT"/>
    <property type="match status" value="1"/>
</dbReference>
<dbReference type="Pfam" id="PF01627">
    <property type="entry name" value="Hpt"/>
    <property type="match status" value="1"/>
</dbReference>
<dbReference type="SUPFAM" id="SSF52172">
    <property type="entry name" value="CheY-like"/>
    <property type="match status" value="1"/>
</dbReference>
<feature type="modified residue" description="Phosphohistidine" evidence="17">
    <location>
        <position position="755"/>
    </location>
</feature>
<dbReference type="FunFam" id="3.30.565.10:FF:000010">
    <property type="entry name" value="Sensor histidine kinase RcsC"/>
    <property type="match status" value="1"/>
</dbReference>
<dbReference type="CDD" id="cd00082">
    <property type="entry name" value="HisKA"/>
    <property type="match status" value="1"/>
</dbReference>
<dbReference type="GO" id="GO:0000155">
    <property type="term" value="F:phosphorelay sensor kinase activity"/>
    <property type="evidence" value="ECO:0007669"/>
    <property type="project" value="InterPro"/>
</dbReference>
<evidence type="ECO:0000256" key="8">
    <source>
        <dbReference type="ARBA" id="ARBA00022741"/>
    </source>
</evidence>
<evidence type="ECO:0000259" key="24">
    <source>
        <dbReference type="PROSITE" id="PS50894"/>
    </source>
</evidence>
<keyword evidence="10" id="KW-0067">ATP-binding</keyword>
<evidence type="ECO:0000256" key="21">
    <source>
        <dbReference type="SAM" id="SignalP"/>
    </source>
</evidence>
<dbReference type="SMART" id="SM00387">
    <property type="entry name" value="HATPase_c"/>
    <property type="match status" value="1"/>
</dbReference>
<evidence type="ECO:0000256" key="9">
    <source>
        <dbReference type="ARBA" id="ARBA00022777"/>
    </source>
</evidence>
<dbReference type="InterPro" id="IPR001789">
    <property type="entry name" value="Sig_transdc_resp-reg_receiver"/>
</dbReference>
<reference evidence="25 26" key="1">
    <citation type="submission" date="2016-04" db="EMBL/GenBank/DDBJ databases">
        <title>Xanthomonas translucens phylogeny.</title>
        <authorList>
            <person name="Langlois P."/>
        </authorList>
    </citation>
    <scope>NUCLEOTIDE SEQUENCE [LARGE SCALE GENOMIC DNA]</scope>
    <source>
        <strain evidence="25 26">B99</strain>
    </source>
</reference>
<name>A0A199NW20_9XANT</name>
<dbReference type="Gene3D" id="1.20.120.160">
    <property type="entry name" value="HPT domain"/>
    <property type="match status" value="1"/>
</dbReference>
<evidence type="ECO:0000256" key="17">
    <source>
        <dbReference type="PROSITE-ProRule" id="PRU00110"/>
    </source>
</evidence>
<evidence type="ECO:0000313" key="26">
    <source>
        <dbReference type="Proteomes" id="UP000093858"/>
    </source>
</evidence>
<evidence type="ECO:0000256" key="14">
    <source>
        <dbReference type="ARBA" id="ARBA00023136"/>
    </source>
</evidence>
<dbReference type="SUPFAM" id="SSF47226">
    <property type="entry name" value="Histidine-containing phosphotransfer domain, HPT domain"/>
    <property type="match status" value="1"/>
</dbReference>
<dbReference type="Gene3D" id="3.40.50.2300">
    <property type="match status" value="1"/>
</dbReference>
<evidence type="ECO:0000256" key="15">
    <source>
        <dbReference type="ARBA" id="ARBA00064003"/>
    </source>
</evidence>
<evidence type="ECO:0000256" key="4">
    <source>
        <dbReference type="ARBA" id="ARBA00022475"/>
    </source>
</evidence>